<dbReference type="Proteomes" id="UP000499080">
    <property type="component" value="Unassembled WGS sequence"/>
</dbReference>
<reference evidence="2 3" key="1">
    <citation type="journal article" date="2019" name="Sci. Rep.">
        <title>Orb-weaving spider Araneus ventricosus genome elucidates the spidroin gene catalogue.</title>
        <authorList>
            <person name="Kono N."/>
            <person name="Nakamura H."/>
            <person name="Ohtoshi R."/>
            <person name="Moran D.A.P."/>
            <person name="Shinohara A."/>
            <person name="Yoshida Y."/>
            <person name="Fujiwara M."/>
            <person name="Mori M."/>
            <person name="Tomita M."/>
            <person name="Arakawa K."/>
        </authorList>
    </citation>
    <scope>NUCLEOTIDE SEQUENCE [LARGE SCALE GENOMIC DNA]</scope>
</reference>
<feature type="region of interest" description="Disordered" evidence="1">
    <location>
        <begin position="60"/>
        <end position="89"/>
    </location>
</feature>
<protein>
    <submittedName>
        <fullName evidence="2">Uncharacterized protein</fullName>
    </submittedName>
</protein>
<evidence type="ECO:0000313" key="3">
    <source>
        <dbReference type="Proteomes" id="UP000499080"/>
    </source>
</evidence>
<dbReference type="AlphaFoldDB" id="A0A4Y2EXL9"/>
<dbReference type="EMBL" id="BGPR01000747">
    <property type="protein sequence ID" value="GBM33970.1"/>
    <property type="molecule type" value="Genomic_DNA"/>
</dbReference>
<sequence>MDCPTDVERVIKGNHAIIYTNETSRSIRYWGYGGLEARSRFQDRRAGGSKPNYIVRTLAPHAKSYVGPQTPSRRRGSLERGRRPRHQTAVENYKEHPNVTPVLLQNEKLNPTAVENCAVGPKISFLWFQNETLIQPN</sequence>
<accession>A0A4Y2EXL9</accession>
<organism evidence="2 3">
    <name type="scientific">Araneus ventricosus</name>
    <name type="common">Orbweaver spider</name>
    <name type="synonym">Epeira ventricosa</name>
    <dbReference type="NCBI Taxonomy" id="182803"/>
    <lineage>
        <taxon>Eukaryota</taxon>
        <taxon>Metazoa</taxon>
        <taxon>Ecdysozoa</taxon>
        <taxon>Arthropoda</taxon>
        <taxon>Chelicerata</taxon>
        <taxon>Arachnida</taxon>
        <taxon>Araneae</taxon>
        <taxon>Araneomorphae</taxon>
        <taxon>Entelegynae</taxon>
        <taxon>Araneoidea</taxon>
        <taxon>Araneidae</taxon>
        <taxon>Araneus</taxon>
    </lineage>
</organism>
<keyword evidence="3" id="KW-1185">Reference proteome</keyword>
<comment type="caution">
    <text evidence="2">The sequence shown here is derived from an EMBL/GenBank/DDBJ whole genome shotgun (WGS) entry which is preliminary data.</text>
</comment>
<proteinExistence type="predicted"/>
<name>A0A4Y2EXL9_ARAVE</name>
<gene>
    <name evidence="2" type="ORF">AVEN_53835_1</name>
</gene>
<evidence type="ECO:0000313" key="2">
    <source>
        <dbReference type="EMBL" id="GBM33970.1"/>
    </source>
</evidence>
<evidence type="ECO:0000256" key="1">
    <source>
        <dbReference type="SAM" id="MobiDB-lite"/>
    </source>
</evidence>